<feature type="compositionally biased region" description="Polar residues" evidence="1">
    <location>
        <begin position="14"/>
        <end position="25"/>
    </location>
</feature>
<feature type="compositionally biased region" description="Polar residues" evidence="1">
    <location>
        <begin position="41"/>
        <end position="52"/>
    </location>
</feature>
<feature type="compositionally biased region" description="Polar residues" evidence="1">
    <location>
        <begin position="104"/>
        <end position="123"/>
    </location>
</feature>
<proteinExistence type="predicted"/>
<dbReference type="Proteomes" id="UP001391051">
    <property type="component" value="Unassembled WGS sequence"/>
</dbReference>
<feature type="compositionally biased region" description="Basic and acidic residues" evidence="1">
    <location>
        <begin position="86"/>
        <end position="103"/>
    </location>
</feature>
<feature type="region of interest" description="Disordered" evidence="1">
    <location>
        <begin position="1"/>
        <end position="147"/>
    </location>
</feature>
<dbReference type="EMBL" id="JAQQWE010000005">
    <property type="protein sequence ID" value="KAK7952822.1"/>
    <property type="molecule type" value="Genomic_DNA"/>
</dbReference>
<feature type="compositionally biased region" description="Polar residues" evidence="1">
    <location>
        <begin position="130"/>
        <end position="139"/>
    </location>
</feature>
<keyword evidence="3" id="KW-1185">Reference proteome</keyword>
<organism evidence="2 3">
    <name type="scientific">Apiospora aurea</name>
    <dbReference type="NCBI Taxonomy" id="335848"/>
    <lineage>
        <taxon>Eukaryota</taxon>
        <taxon>Fungi</taxon>
        <taxon>Dikarya</taxon>
        <taxon>Ascomycota</taxon>
        <taxon>Pezizomycotina</taxon>
        <taxon>Sordariomycetes</taxon>
        <taxon>Xylariomycetidae</taxon>
        <taxon>Amphisphaeriales</taxon>
        <taxon>Apiosporaceae</taxon>
        <taxon>Apiospora</taxon>
    </lineage>
</organism>
<dbReference type="RefSeq" id="XP_066700884.1">
    <property type="nucleotide sequence ID" value="XM_066844772.1"/>
</dbReference>
<name>A0ABR1QFS2_9PEZI</name>
<evidence type="ECO:0000256" key="1">
    <source>
        <dbReference type="SAM" id="MobiDB-lite"/>
    </source>
</evidence>
<gene>
    <name evidence="2" type="ORF">PG986_008550</name>
</gene>
<feature type="compositionally biased region" description="Basic and acidic residues" evidence="1">
    <location>
        <begin position="56"/>
        <end position="78"/>
    </location>
</feature>
<protein>
    <submittedName>
        <fullName evidence="2">Uncharacterized protein</fullName>
    </submittedName>
</protein>
<comment type="caution">
    <text evidence="2">The sequence shown here is derived from an EMBL/GenBank/DDBJ whole genome shotgun (WGS) entry which is preliminary data.</text>
</comment>
<dbReference type="GeneID" id="92077834"/>
<sequence>MPSIPLDLLAGSTKPRSGHNTLNTGHSKSSRRHRKSEDPTQKTGSSHSNGSRSHAKSGEDHDKHQKTGKDKSHTTPSDKKHRLGHKRDDRAHRKDSKTCRDHTINSATATTLPDESQAVTATRSGDHGDSSCQWDTTPSKEPPETRSLRKYPAAPKLLAENASDQLALVSYNGNIKAQGHMSKAVAARRKDTEEMRVGTEVAKFDNTKDDAPGQEWAATMGLYALFFESENPLELKANEALTKNYGLSWTAWSPIKLNSRHSSLEVIDGEETANCRFLSVRAGNTDDLLIQTWLWQAAMLFHHQSSREGRLQAFTRSSEGCSKRFKHYDTCLRFCNLINTICLDGCVIVALSDNKSKIPQVVGAIEIEYYTTGMRRDPVVSPPDFRSFFRADKLAELEHYQKYFKEKLLKSDKCAPVWCKYLVACRDVQCSLLVPLGLRDFAVQDGLQFEALESDLMECFTQPAEKEPVARVTFMDFRNDMA</sequence>
<evidence type="ECO:0000313" key="2">
    <source>
        <dbReference type="EMBL" id="KAK7952822.1"/>
    </source>
</evidence>
<reference evidence="2 3" key="1">
    <citation type="submission" date="2023-01" db="EMBL/GenBank/DDBJ databases">
        <title>Analysis of 21 Apiospora genomes using comparative genomics revels a genus with tremendous synthesis potential of carbohydrate active enzymes and secondary metabolites.</title>
        <authorList>
            <person name="Sorensen T."/>
        </authorList>
    </citation>
    <scope>NUCLEOTIDE SEQUENCE [LARGE SCALE GENOMIC DNA]</scope>
    <source>
        <strain evidence="2 3">CBS 24483</strain>
    </source>
</reference>
<accession>A0ABR1QFS2</accession>
<evidence type="ECO:0000313" key="3">
    <source>
        <dbReference type="Proteomes" id="UP001391051"/>
    </source>
</evidence>